<evidence type="ECO:0000256" key="1">
    <source>
        <dbReference type="SAM" id="Coils"/>
    </source>
</evidence>
<name>A0A3M4SE08_9PSED</name>
<dbReference type="EMBL" id="RBRQ01000078">
    <property type="protein sequence ID" value="RMR13219.1"/>
    <property type="molecule type" value="Genomic_DNA"/>
</dbReference>
<dbReference type="Proteomes" id="UP000276615">
    <property type="component" value="Unassembled WGS sequence"/>
</dbReference>
<proteinExistence type="predicted"/>
<dbReference type="AlphaFoldDB" id="A0A3M4SE08"/>
<feature type="coiled-coil region" evidence="1">
    <location>
        <begin position="43"/>
        <end position="73"/>
    </location>
</feature>
<reference evidence="2 3" key="1">
    <citation type="submission" date="2018-08" db="EMBL/GenBank/DDBJ databases">
        <title>Recombination of ecologically and evolutionarily significant loci maintains genetic cohesion in the Pseudomonas syringae species complex.</title>
        <authorList>
            <person name="Dillon M."/>
            <person name="Thakur S."/>
            <person name="Almeida R.N.D."/>
            <person name="Weir B.S."/>
            <person name="Guttman D.S."/>
        </authorList>
    </citation>
    <scope>NUCLEOTIDE SEQUENCE [LARGE SCALE GENOMIC DNA]</scope>
    <source>
        <strain evidence="2 3">ICMP 8670</strain>
    </source>
</reference>
<protein>
    <submittedName>
        <fullName evidence="2">Uncharacterized protein</fullName>
    </submittedName>
</protein>
<gene>
    <name evidence="2" type="ORF">ALP92_100958</name>
</gene>
<keyword evidence="1" id="KW-0175">Coiled coil</keyword>
<organism evidence="2 3">
    <name type="scientific">Pseudomonas syringae pv. primulae</name>
    <dbReference type="NCBI Taxonomy" id="251707"/>
    <lineage>
        <taxon>Bacteria</taxon>
        <taxon>Pseudomonadati</taxon>
        <taxon>Pseudomonadota</taxon>
        <taxon>Gammaproteobacteria</taxon>
        <taxon>Pseudomonadales</taxon>
        <taxon>Pseudomonadaceae</taxon>
        <taxon>Pseudomonas</taxon>
    </lineage>
</organism>
<accession>A0A3M4SE08</accession>
<evidence type="ECO:0000313" key="2">
    <source>
        <dbReference type="EMBL" id="RMR13219.1"/>
    </source>
</evidence>
<sequence>MSRSLIGLRLLRLLYCSFGKPGFIRRSDAQVSLLTLPEVYMDIEKLKQKTQKLREAIEDLEKSDHVVEKLRIEIEPLMKLAESGMIPAKLQWRDIPGRYLFTEESLQQYRLLEHAFAEFRIELTGGETPLLRKLKREMGEE</sequence>
<comment type="caution">
    <text evidence="2">The sequence shown here is derived from an EMBL/GenBank/DDBJ whole genome shotgun (WGS) entry which is preliminary data.</text>
</comment>
<evidence type="ECO:0000313" key="3">
    <source>
        <dbReference type="Proteomes" id="UP000276615"/>
    </source>
</evidence>